<name>A0A7G7YNB0_9CORY</name>
<evidence type="ECO:0000313" key="3">
    <source>
        <dbReference type="EMBL" id="QNH95980.1"/>
    </source>
</evidence>
<keyword evidence="1" id="KW-0804">Transcription</keyword>
<dbReference type="Proteomes" id="UP000515275">
    <property type="component" value="Chromosome"/>
</dbReference>
<dbReference type="GO" id="GO:0001000">
    <property type="term" value="F:bacterial-type RNA polymerase core enzyme binding"/>
    <property type="evidence" value="ECO:0007669"/>
    <property type="project" value="UniProtKB-UniRule"/>
</dbReference>
<dbReference type="GO" id="GO:0045893">
    <property type="term" value="P:positive regulation of DNA-templated transcription"/>
    <property type="evidence" value="ECO:0007669"/>
    <property type="project" value="UniProtKB-UniRule"/>
</dbReference>
<dbReference type="Gene3D" id="2.20.28.270">
    <property type="entry name" value="RNA polymerase-binding protein A"/>
    <property type="match status" value="1"/>
</dbReference>
<feature type="compositionally biased region" description="Basic and acidic residues" evidence="2">
    <location>
        <begin position="70"/>
        <end position="81"/>
    </location>
</feature>
<comment type="caution">
    <text evidence="1">Lacks conserved residue(s) required for the propagation of feature annotation.</text>
</comment>
<dbReference type="RefSeq" id="WP_185769728.1">
    <property type="nucleotide sequence ID" value="NZ_CP046883.1"/>
</dbReference>
<protein>
    <recommendedName>
        <fullName evidence="1">RNA polymerase-binding protein RbpA</fullName>
    </recommendedName>
</protein>
<evidence type="ECO:0000313" key="4">
    <source>
        <dbReference type="Proteomes" id="UP000515275"/>
    </source>
</evidence>
<comment type="function">
    <text evidence="1">Binds to RNA polymerase (RNAP), stimulating transcription from principal, but not alternative sigma factor promoters.</text>
</comment>
<proteinExistence type="inferred from homology"/>
<evidence type="ECO:0000256" key="1">
    <source>
        <dbReference type="HAMAP-Rule" id="MF_01483"/>
    </source>
</evidence>
<gene>
    <name evidence="1" type="primary">rbpA</name>
    <name evidence="3" type="ORF">GP473_04210</name>
</gene>
<dbReference type="InterPro" id="IPR038638">
    <property type="entry name" value="RbpA_sf"/>
</dbReference>
<dbReference type="KEGG" id="cans:GP473_04210"/>
<sequence length="125" mass="14589">MADRVLRGSRMGAVSYETDRDHDLAPRRMVKYQTENGEVYEVPFADDAEVPNEWMCKNGQMGTLMEGDGQETKPAKPPRTHWDMLRERRSLEELDVLLEERIELLRKRRRNAVKLMKEQEAANNG</sequence>
<dbReference type="EMBL" id="CP046883">
    <property type="protein sequence ID" value="QNH95980.1"/>
    <property type="molecule type" value="Genomic_DNA"/>
</dbReference>
<reference evidence="3 4" key="1">
    <citation type="submission" date="2019-12" db="EMBL/GenBank/DDBJ databases">
        <title>Corynebacterium sp. nov., isolated from feces of the Anser Albifrons in China.</title>
        <authorList>
            <person name="Liu Q."/>
        </authorList>
    </citation>
    <scope>NUCLEOTIDE SEQUENCE [LARGE SCALE GENOMIC DNA]</scope>
    <source>
        <strain evidence="3 4">23H37-10</strain>
    </source>
</reference>
<keyword evidence="1" id="KW-0805">Transcription regulation</keyword>
<organism evidence="3 4">
    <name type="scientific">Corynebacterium anserum</name>
    <dbReference type="NCBI Taxonomy" id="2684406"/>
    <lineage>
        <taxon>Bacteria</taxon>
        <taxon>Bacillati</taxon>
        <taxon>Actinomycetota</taxon>
        <taxon>Actinomycetes</taxon>
        <taxon>Mycobacteriales</taxon>
        <taxon>Corynebacteriaceae</taxon>
        <taxon>Corynebacterium</taxon>
    </lineage>
</organism>
<dbReference type="InterPro" id="IPR025182">
    <property type="entry name" value="RNApol-bd_RbpA"/>
</dbReference>
<comment type="similarity">
    <text evidence="1">Belongs to the RNA polymerase-binding protein RbpA family.</text>
</comment>
<dbReference type="AlphaFoldDB" id="A0A7G7YNB0"/>
<accession>A0A7G7YNB0</accession>
<dbReference type="HAMAP" id="MF_01483">
    <property type="entry name" value="RbpA"/>
    <property type="match status" value="1"/>
</dbReference>
<feature type="region of interest" description="Disordered" evidence="2">
    <location>
        <begin position="59"/>
        <end position="81"/>
    </location>
</feature>
<dbReference type="Pfam" id="PF13397">
    <property type="entry name" value="RbpA"/>
    <property type="match status" value="1"/>
</dbReference>
<evidence type="ECO:0000256" key="2">
    <source>
        <dbReference type="SAM" id="MobiDB-lite"/>
    </source>
</evidence>
<keyword evidence="4" id="KW-1185">Reference proteome</keyword>
<comment type="subunit">
    <text evidence="1">Forms a complex with the RNAP catalytic core and with free principal sigma factors.</text>
</comment>